<dbReference type="AlphaFoldDB" id="A0A934PZY4"/>
<sequence>MCRFPARATSDGAPPVTRPVPVAARATFALPHRTGDPPLDDLATLPDLDLRPALDGLQRDGITACKGAFSRAFVEELREDMMTAFWDAIQRPGGAVGRGPRRWYVEAHPQAFRGFNELVMHPWVRAMAEAVLGPDYEIVEIGLDVPFQGARYQPWHRDFPAPRESYEGKRITSLAFNISGVDVTPDMGPLEVAHGTQWDDGREWKHQMFPPESTWGRFAERSVRKFPQAGDISCRSALTIHRGTEHLSPIARPVLVMGFDAPGAGHAALHDMTVTQDFHDQLPAEAREHLVCRVVDRLEPIVQKHTIEGLVMAGQR</sequence>
<keyword evidence="1" id="KW-0223">Dioxygenase</keyword>
<dbReference type="Gene3D" id="2.60.120.620">
    <property type="entry name" value="q2cbj1_9rhob like domain"/>
    <property type="match status" value="1"/>
</dbReference>
<dbReference type="Proteomes" id="UP000617041">
    <property type="component" value="Unassembled WGS sequence"/>
</dbReference>
<name>A0A934PZY4_9BURK</name>
<dbReference type="SUPFAM" id="SSF51197">
    <property type="entry name" value="Clavaminate synthase-like"/>
    <property type="match status" value="1"/>
</dbReference>
<dbReference type="GO" id="GO:0016706">
    <property type="term" value="F:2-oxoglutarate-dependent dioxygenase activity"/>
    <property type="evidence" value="ECO:0007669"/>
    <property type="project" value="UniProtKB-ARBA"/>
</dbReference>
<reference evidence="1" key="1">
    <citation type="submission" date="2020-12" db="EMBL/GenBank/DDBJ databases">
        <title>Ramlibacter sp. nov., isolated from a freshwater alga, Cryptomonas.</title>
        <authorList>
            <person name="Kim H.M."/>
            <person name="Jeon C.O."/>
        </authorList>
    </citation>
    <scope>NUCLEOTIDE SEQUENCE</scope>
    <source>
        <strain evidence="1">CrO1</strain>
    </source>
</reference>
<dbReference type="PANTHER" id="PTHR37563">
    <property type="entry name" value="PHYTANOYL-COA DIOXYGENASE FAMILY PROTEIN (AFU_ORTHOLOGUE AFUA_2G03330)"/>
    <property type="match status" value="1"/>
</dbReference>
<dbReference type="PANTHER" id="PTHR37563:SF2">
    <property type="entry name" value="PHYTANOYL-COA DIOXYGENASE FAMILY PROTEIN (AFU_ORTHOLOGUE AFUA_2G03330)"/>
    <property type="match status" value="1"/>
</dbReference>
<dbReference type="Pfam" id="PF05721">
    <property type="entry name" value="PhyH"/>
    <property type="match status" value="1"/>
</dbReference>
<accession>A0A934PZY4</accession>
<evidence type="ECO:0000313" key="1">
    <source>
        <dbReference type="EMBL" id="MBK0393680.1"/>
    </source>
</evidence>
<keyword evidence="1" id="KW-0560">Oxidoreductase</keyword>
<proteinExistence type="predicted"/>
<dbReference type="InterPro" id="IPR051961">
    <property type="entry name" value="Fungal_Metabolite_Diox"/>
</dbReference>
<organism evidence="1 2">
    <name type="scientific">Ramlibacter algicola</name>
    <dbReference type="NCBI Taxonomy" id="2795217"/>
    <lineage>
        <taxon>Bacteria</taxon>
        <taxon>Pseudomonadati</taxon>
        <taxon>Pseudomonadota</taxon>
        <taxon>Betaproteobacteria</taxon>
        <taxon>Burkholderiales</taxon>
        <taxon>Comamonadaceae</taxon>
        <taxon>Ramlibacter</taxon>
    </lineage>
</organism>
<protein>
    <submittedName>
        <fullName evidence="1">Phytanoyl-CoA dioxygenase family protein</fullName>
    </submittedName>
</protein>
<keyword evidence="2" id="KW-1185">Reference proteome</keyword>
<gene>
    <name evidence="1" type="ORF">I8E28_13865</name>
</gene>
<comment type="caution">
    <text evidence="1">The sequence shown here is derived from an EMBL/GenBank/DDBJ whole genome shotgun (WGS) entry which is preliminary data.</text>
</comment>
<dbReference type="EMBL" id="JAEDAO010000001">
    <property type="protein sequence ID" value="MBK0393680.1"/>
    <property type="molecule type" value="Genomic_DNA"/>
</dbReference>
<dbReference type="InterPro" id="IPR008775">
    <property type="entry name" value="Phytyl_CoA_dOase-like"/>
</dbReference>
<evidence type="ECO:0000313" key="2">
    <source>
        <dbReference type="Proteomes" id="UP000617041"/>
    </source>
</evidence>